<evidence type="ECO:0000256" key="2">
    <source>
        <dbReference type="ARBA" id="ARBA00004383"/>
    </source>
</evidence>
<evidence type="ECO:0000313" key="18">
    <source>
        <dbReference type="Proteomes" id="UP001597425"/>
    </source>
</evidence>
<evidence type="ECO:0000256" key="14">
    <source>
        <dbReference type="ARBA" id="ARBA00031542"/>
    </source>
</evidence>
<keyword evidence="6" id="KW-0997">Cell inner membrane</keyword>
<evidence type="ECO:0000256" key="11">
    <source>
        <dbReference type="ARBA" id="ARBA00023136"/>
    </source>
</evidence>
<evidence type="ECO:0000256" key="1">
    <source>
        <dbReference type="ARBA" id="ARBA00003280"/>
    </source>
</evidence>
<keyword evidence="12" id="KW-0143">Chaperone</keyword>
<evidence type="ECO:0000256" key="4">
    <source>
        <dbReference type="ARBA" id="ARBA00019692"/>
    </source>
</evidence>
<accession>A0ABW5ED98</accession>
<evidence type="ECO:0000256" key="8">
    <source>
        <dbReference type="ARBA" id="ARBA00022963"/>
    </source>
</evidence>
<gene>
    <name evidence="17" type="ORF">ACFSKX_13885</name>
</gene>
<keyword evidence="7" id="KW-0812">Transmembrane</keyword>
<evidence type="ECO:0000256" key="12">
    <source>
        <dbReference type="ARBA" id="ARBA00023186"/>
    </source>
</evidence>
<evidence type="ECO:0000256" key="9">
    <source>
        <dbReference type="ARBA" id="ARBA00022989"/>
    </source>
</evidence>
<comment type="caution">
    <text evidence="17">The sequence shown here is derived from an EMBL/GenBank/DDBJ whole genome shotgun (WGS) entry which is preliminary data.</text>
</comment>
<comment type="subcellular location">
    <subcellularLocation>
        <location evidence="2">Cell inner membrane</location>
        <topology evidence="2">Single-pass membrane protein</topology>
        <orientation evidence="2">Periplasmic side</orientation>
    </subcellularLocation>
</comment>
<dbReference type="InterPro" id="IPR004961">
    <property type="entry name" value="Lipase_chaperone"/>
</dbReference>
<evidence type="ECO:0000313" key="17">
    <source>
        <dbReference type="EMBL" id="MFD2311513.1"/>
    </source>
</evidence>
<keyword evidence="18" id="KW-1185">Reference proteome</keyword>
<name>A0ABW5ED98_9GAMM</name>
<evidence type="ECO:0000256" key="6">
    <source>
        <dbReference type="ARBA" id="ARBA00022519"/>
    </source>
</evidence>
<keyword evidence="9" id="KW-1133">Transmembrane helix</keyword>
<evidence type="ECO:0000256" key="10">
    <source>
        <dbReference type="ARBA" id="ARBA00023098"/>
    </source>
</evidence>
<reference evidence="18" key="1">
    <citation type="journal article" date="2019" name="Int. J. Syst. Evol. Microbiol.">
        <title>The Global Catalogue of Microorganisms (GCM) 10K type strain sequencing project: providing services to taxonomists for standard genome sequencing and annotation.</title>
        <authorList>
            <consortium name="The Broad Institute Genomics Platform"/>
            <consortium name="The Broad Institute Genome Sequencing Center for Infectious Disease"/>
            <person name="Wu L."/>
            <person name="Ma J."/>
        </authorList>
    </citation>
    <scope>NUCLEOTIDE SEQUENCE [LARGE SCALE GENOMIC DNA]</scope>
    <source>
        <strain evidence="18">KCTC 12848</strain>
    </source>
</reference>
<dbReference type="Proteomes" id="UP001597425">
    <property type="component" value="Unassembled WGS sequence"/>
</dbReference>
<feature type="region of interest" description="Disordered" evidence="16">
    <location>
        <begin position="35"/>
        <end position="68"/>
    </location>
</feature>
<evidence type="ECO:0000256" key="3">
    <source>
        <dbReference type="ARBA" id="ARBA00010358"/>
    </source>
</evidence>
<evidence type="ECO:0000256" key="5">
    <source>
        <dbReference type="ARBA" id="ARBA00022475"/>
    </source>
</evidence>
<protein>
    <recommendedName>
        <fullName evidence="4">Lipase chaperone</fullName>
    </recommendedName>
    <alternativeName>
        <fullName evidence="15">Lipase foldase</fullName>
    </alternativeName>
    <alternativeName>
        <fullName evidence="13">Lipase helper protein</fullName>
    </alternativeName>
    <alternativeName>
        <fullName evidence="14">Lipase modulator</fullName>
    </alternativeName>
</protein>
<sequence length="257" mass="27995">MTLPTPLRRLLPAILLLLAAAGAIRLLAPDDHRPAIEPASAPAPMPAAAKRPSTPPPSTAEERAASEGDTAIAPETAESPLPQAPFSLEQIAAALSRLDIDDNGELQLNADAREILEAAFVRPERPLSVEQLSELRALIRAGLPGSAGQRAATVAERYYHYSNALRDVRGNFEYLGNLPDLEQGFSQLSQLRRDHLGKELAADLFDREEKLQRYTLESMRIQSARNLSAKEKRALQAALREKYFPEEAAAAPAAERP</sequence>
<dbReference type="Pfam" id="PF03280">
    <property type="entry name" value="Lipase_chap"/>
    <property type="match status" value="1"/>
</dbReference>
<dbReference type="EMBL" id="JBHUJD010000019">
    <property type="protein sequence ID" value="MFD2311513.1"/>
    <property type="molecule type" value="Genomic_DNA"/>
</dbReference>
<proteinExistence type="inferred from homology"/>
<comment type="function">
    <text evidence="1">May be involved in the folding of the extracellular lipase during its passage through the periplasm.</text>
</comment>
<evidence type="ECO:0000256" key="7">
    <source>
        <dbReference type="ARBA" id="ARBA00022692"/>
    </source>
</evidence>
<dbReference type="RefSeq" id="WP_265722282.1">
    <property type="nucleotide sequence ID" value="NZ_JAPIVK010000021.1"/>
</dbReference>
<keyword evidence="10" id="KW-0443">Lipid metabolism</keyword>
<comment type="similarity">
    <text evidence="3">Belongs to the lipase chaperone family.</text>
</comment>
<keyword evidence="5" id="KW-1003">Cell membrane</keyword>
<organism evidence="17 18">
    <name type="scientific">Microbulbifer halophilus</name>
    <dbReference type="NCBI Taxonomy" id="453963"/>
    <lineage>
        <taxon>Bacteria</taxon>
        <taxon>Pseudomonadati</taxon>
        <taxon>Pseudomonadota</taxon>
        <taxon>Gammaproteobacteria</taxon>
        <taxon>Cellvibrionales</taxon>
        <taxon>Microbulbiferaceae</taxon>
        <taxon>Microbulbifer</taxon>
    </lineage>
</organism>
<evidence type="ECO:0000256" key="15">
    <source>
        <dbReference type="ARBA" id="ARBA00033028"/>
    </source>
</evidence>
<keyword evidence="8" id="KW-0442">Lipid degradation</keyword>
<evidence type="ECO:0000256" key="16">
    <source>
        <dbReference type="SAM" id="MobiDB-lite"/>
    </source>
</evidence>
<feature type="compositionally biased region" description="Low complexity" evidence="16">
    <location>
        <begin position="36"/>
        <end position="52"/>
    </location>
</feature>
<dbReference type="SUPFAM" id="SSF158855">
    <property type="entry name" value="Lipase chaperone-like"/>
    <property type="match status" value="1"/>
</dbReference>
<keyword evidence="11" id="KW-0472">Membrane</keyword>
<evidence type="ECO:0000256" key="13">
    <source>
        <dbReference type="ARBA" id="ARBA00030948"/>
    </source>
</evidence>